<gene>
    <name evidence="3" type="ORF">PCO31111_01273</name>
</gene>
<evidence type="ECO:0000313" key="3">
    <source>
        <dbReference type="EMBL" id="VVD84099.1"/>
    </source>
</evidence>
<dbReference type="AlphaFoldDB" id="A0A5E4TDC0"/>
<evidence type="ECO:0000256" key="2">
    <source>
        <dbReference type="SAM" id="Phobius"/>
    </source>
</evidence>
<keyword evidence="2" id="KW-1133">Transmembrane helix</keyword>
<dbReference type="RefSeq" id="WP_150584186.1">
    <property type="nucleotide sequence ID" value="NZ_CABPSE010000003.1"/>
</dbReference>
<proteinExistence type="predicted"/>
<keyword evidence="4" id="KW-1185">Reference proteome</keyword>
<keyword evidence="2" id="KW-0472">Membrane</keyword>
<feature type="region of interest" description="Disordered" evidence="1">
    <location>
        <begin position="227"/>
        <end position="246"/>
    </location>
</feature>
<feature type="region of interest" description="Disordered" evidence="1">
    <location>
        <begin position="129"/>
        <end position="158"/>
    </location>
</feature>
<organism evidence="3 4">
    <name type="scientific">Pandoraea communis</name>
    <dbReference type="NCBI Taxonomy" id="2508297"/>
    <lineage>
        <taxon>Bacteria</taxon>
        <taxon>Pseudomonadati</taxon>
        <taxon>Pseudomonadota</taxon>
        <taxon>Betaproteobacteria</taxon>
        <taxon>Burkholderiales</taxon>
        <taxon>Burkholderiaceae</taxon>
        <taxon>Pandoraea</taxon>
    </lineage>
</organism>
<feature type="transmembrane region" description="Helical" evidence="2">
    <location>
        <begin position="85"/>
        <end position="108"/>
    </location>
</feature>
<accession>A0A5E4TDC0</accession>
<name>A0A5E4TDC0_9BURK</name>
<feature type="compositionally biased region" description="Polar residues" evidence="1">
    <location>
        <begin position="227"/>
        <end position="240"/>
    </location>
</feature>
<evidence type="ECO:0000256" key="1">
    <source>
        <dbReference type="SAM" id="MobiDB-lite"/>
    </source>
</evidence>
<protein>
    <submittedName>
        <fullName evidence="3">Uncharacterized protein</fullName>
    </submittedName>
</protein>
<sequence>MQCPTCGTNNAPRASYCAKCGAKLADAEPGFRDDRLATGAGGGSGALDNLGTPVTDARDETAQAVFAADVAPTRRDKRERGESPSWINGALVLGTAIFAAVALLGIWWNLRAPYVDPAPKLPGGLAVTPFGTPSNPPPAVASGDTALTTAGSTESEASAALAHTQALAAADAAASGTTADVASASQPAALTASAATAALTAAATAMPPAPARNNTPDDMMQLLSRRNTGNTTAPRPTSNADLPAHYDNNDIGRLAAEAQRQGAPAATIASALAKCNRYRWYEVIPKQRCIWAVCNGRWGKDGCPAGANPGETH</sequence>
<feature type="compositionally biased region" description="Low complexity" evidence="1">
    <location>
        <begin position="145"/>
        <end position="158"/>
    </location>
</feature>
<evidence type="ECO:0000313" key="4">
    <source>
        <dbReference type="Proteomes" id="UP000383971"/>
    </source>
</evidence>
<dbReference type="Proteomes" id="UP000383971">
    <property type="component" value="Unassembled WGS sequence"/>
</dbReference>
<keyword evidence="2" id="KW-0812">Transmembrane</keyword>
<dbReference type="EMBL" id="CABPSE010000003">
    <property type="protein sequence ID" value="VVD84099.1"/>
    <property type="molecule type" value="Genomic_DNA"/>
</dbReference>
<reference evidence="3 4" key="1">
    <citation type="submission" date="2019-08" db="EMBL/GenBank/DDBJ databases">
        <authorList>
            <person name="Peeters C."/>
        </authorList>
    </citation>
    <scope>NUCLEOTIDE SEQUENCE [LARGE SCALE GENOMIC DNA]</scope>
    <source>
        <strain evidence="3 4">LMG 31111</strain>
    </source>
</reference>